<gene>
    <name evidence="3" type="ORF">WDS16_03500</name>
</gene>
<organism evidence="3 4">
    <name type="scientific">Rhodococcus sovatensis</name>
    <dbReference type="NCBI Taxonomy" id="1805840"/>
    <lineage>
        <taxon>Bacteria</taxon>
        <taxon>Bacillati</taxon>
        <taxon>Actinomycetota</taxon>
        <taxon>Actinomycetes</taxon>
        <taxon>Mycobacteriales</taxon>
        <taxon>Nocardiaceae</taxon>
        <taxon>Rhodococcus</taxon>
    </lineage>
</organism>
<dbReference type="InterPro" id="IPR003959">
    <property type="entry name" value="ATPase_AAA_core"/>
</dbReference>
<dbReference type="RefSeq" id="WP_338890525.1">
    <property type="nucleotide sequence ID" value="NZ_CP147846.1"/>
</dbReference>
<dbReference type="Gene3D" id="3.40.50.300">
    <property type="entry name" value="P-loop containing nucleotide triphosphate hydrolases"/>
    <property type="match status" value="1"/>
</dbReference>
<protein>
    <submittedName>
        <fullName evidence="3">AAA family ATPase</fullName>
    </submittedName>
</protein>
<feature type="domain" description="Rad50/SbcC-type AAA" evidence="2">
    <location>
        <begin position="6"/>
        <end position="72"/>
    </location>
</feature>
<name>A0ABZ2PKU9_9NOCA</name>
<accession>A0ABZ2PKU9</accession>
<dbReference type="InterPro" id="IPR051396">
    <property type="entry name" value="Bact_Antivir_Def_Nuclease"/>
</dbReference>
<dbReference type="Proteomes" id="UP001432000">
    <property type="component" value="Chromosome"/>
</dbReference>
<evidence type="ECO:0000313" key="3">
    <source>
        <dbReference type="EMBL" id="WXG69634.1"/>
    </source>
</evidence>
<evidence type="ECO:0000259" key="1">
    <source>
        <dbReference type="Pfam" id="PF13304"/>
    </source>
</evidence>
<dbReference type="InterPro" id="IPR027417">
    <property type="entry name" value="P-loop_NTPase"/>
</dbReference>
<dbReference type="InterPro" id="IPR038729">
    <property type="entry name" value="Rad50/SbcC_AAA"/>
</dbReference>
<keyword evidence="4" id="KW-1185">Reference proteome</keyword>
<reference evidence="3 4" key="1">
    <citation type="submission" date="2024-03" db="EMBL/GenBank/DDBJ databases">
        <title>Natural products discovery in diverse microorganisms through a two-stage MS feature dereplication strategy.</title>
        <authorList>
            <person name="Zhang R."/>
        </authorList>
    </citation>
    <scope>NUCLEOTIDE SEQUENCE [LARGE SCALE GENOMIC DNA]</scope>
    <source>
        <strain evidence="3 4">18930</strain>
    </source>
</reference>
<proteinExistence type="predicted"/>
<dbReference type="SUPFAM" id="SSF52540">
    <property type="entry name" value="P-loop containing nucleoside triphosphate hydrolases"/>
    <property type="match status" value="1"/>
</dbReference>
<feature type="domain" description="ATPase AAA-type core" evidence="1">
    <location>
        <begin position="173"/>
        <end position="276"/>
    </location>
</feature>
<evidence type="ECO:0000313" key="4">
    <source>
        <dbReference type="Proteomes" id="UP001432000"/>
    </source>
</evidence>
<dbReference type="PANTHER" id="PTHR43581:SF4">
    <property type="entry name" value="ATP_GTP PHOSPHATASE"/>
    <property type="match status" value="1"/>
</dbReference>
<dbReference type="Pfam" id="PF13476">
    <property type="entry name" value="AAA_23"/>
    <property type="match status" value="1"/>
</dbReference>
<dbReference type="EMBL" id="CP147846">
    <property type="protein sequence ID" value="WXG69634.1"/>
    <property type="molecule type" value="Genomic_DNA"/>
</dbReference>
<sequence length="464" mass="51740">MSKVQSIQLGGLRGFDELQKIELAIPDGATGSGLTIVVGANNSGKSTLIEAMRALVQQGTTSFSSGKRNAKFGDKVQMTITDMDGRSKELASIEAGGSQTFWRTNEIPGLDLLVVPSRRGFNAFFSKNSPIDRESFSSQYGIPALRSQILDNQFASRLFKINDDPDAKRSFNKLFAQVVKPTPTWTIDLEDSGQYYLKFLWENGQSHTSEGLGEGIVSLLSILDGIYDAKDDSLVVIDEPELSLHPQLQRRLREVISQFACDHQVIYSTHSPYFINWGDLANGATIVRAFKDPRNGVQLREADHDVIKRLGKLKDDLFNPHILGLDAAEVFFLEDNVILTEGQEDVVFFKKIDEILGDQMEGSFFGWGAGGAEKMEIFIKLLDSMGYKKVVGILDGDKSSLAAEYRAKFPNYHFEVIAADDIRTKPEVNARPAKNGLFDEKKNFRPEFESATRHLYGRVNQYLS</sequence>
<dbReference type="PANTHER" id="PTHR43581">
    <property type="entry name" value="ATP/GTP PHOSPHATASE"/>
    <property type="match status" value="1"/>
</dbReference>
<evidence type="ECO:0000259" key="2">
    <source>
        <dbReference type="Pfam" id="PF13476"/>
    </source>
</evidence>
<dbReference type="Pfam" id="PF13304">
    <property type="entry name" value="AAA_21"/>
    <property type="match status" value="1"/>
</dbReference>